<reference evidence="2" key="1">
    <citation type="submission" date="2015-07" db="EMBL/GenBank/DDBJ databases">
        <title>Complete Genome of Thermincola ferriacetica strain Z-0001T.</title>
        <authorList>
            <person name="Lusk B."/>
            <person name="Badalamenti J.P."/>
            <person name="Parameswaran P."/>
            <person name="Bond D.R."/>
            <person name="Torres C.I."/>
        </authorList>
    </citation>
    <scope>NUCLEOTIDE SEQUENCE [LARGE SCALE GENOMIC DNA]</scope>
    <source>
        <strain evidence="2">Z-0001</strain>
    </source>
</reference>
<proteinExistence type="predicted"/>
<dbReference type="EMBL" id="LGTE01000002">
    <property type="protein sequence ID" value="KNZ70816.1"/>
    <property type="molecule type" value="Genomic_DNA"/>
</dbReference>
<dbReference type="AlphaFoldDB" id="A0A0L6W5R3"/>
<sequence>MYRGKINVGFNNDPEQIRLLPLVYRPWAIGTEVVDMPGKKGSAKYKGVHDMYEGVHDRYSGVRDEYTGVRPTVAPGMRDFLEEEASPKEIANKDYTKVTTLSYDETH</sequence>
<evidence type="ECO:0000313" key="2">
    <source>
        <dbReference type="Proteomes" id="UP000037175"/>
    </source>
</evidence>
<gene>
    <name evidence="1" type="ORF">Tfer_0495</name>
</gene>
<evidence type="ECO:0000313" key="1">
    <source>
        <dbReference type="EMBL" id="KNZ70816.1"/>
    </source>
</evidence>
<accession>A0A0L6W5R3</accession>
<dbReference type="Proteomes" id="UP000037175">
    <property type="component" value="Unassembled WGS sequence"/>
</dbReference>
<dbReference type="RefSeq" id="WP_052216717.1">
    <property type="nucleotide sequence ID" value="NZ_LGTE01000002.1"/>
</dbReference>
<dbReference type="PATRIC" id="fig|281456.6.peg.525"/>
<keyword evidence="2" id="KW-1185">Reference proteome</keyword>
<comment type="caution">
    <text evidence="1">The sequence shown here is derived from an EMBL/GenBank/DDBJ whole genome shotgun (WGS) entry which is preliminary data.</text>
</comment>
<organism evidence="1 2">
    <name type="scientific">Thermincola ferriacetica</name>
    <dbReference type="NCBI Taxonomy" id="281456"/>
    <lineage>
        <taxon>Bacteria</taxon>
        <taxon>Bacillati</taxon>
        <taxon>Bacillota</taxon>
        <taxon>Clostridia</taxon>
        <taxon>Eubacteriales</taxon>
        <taxon>Thermincolaceae</taxon>
        <taxon>Thermincola</taxon>
    </lineage>
</organism>
<name>A0A0L6W5R3_9FIRM</name>
<protein>
    <submittedName>
        <fullName evidence="1">Uncharacterized protein</fullName>
    </submittedName>
</protein>